<reference evidence="3" key="1">
    <citation type="submission" date="2013-09" db="EMBL/GenBank/DDBJ databases">
        <title>The Genome Sequence of Anopheles culicifacies species A.</title>
        <authorList>
            <consortium name="The Broad Institute Genomics Platform"/>
            <person name="Neafsey D.E."/>
            <person name="Besansky N."/>
            <person name="Howell P."/>
            <person name="Walton C."/>
            <person name="Young S.K."/>
            <person name="Zeng Q."/>
            <person name="Gargeya S."/>
            <person name="Fitzgerald M."/>
            <person name="Haas B."/>
            <person name="Abouelleil A."/>
            <person name="Allen A.W."/>
            <person name="Alvarado L."/>
            <person name="Arachchi H.M."/>
            <person name="Berlin A.M."/>
            <person name="Chapman S.B."/>
            <person name="Gainer-Dewar J."/>
            <person name="Goldberg J."/>
            <person name="Griggs A."/>
            <person name="Gujja S."/>
            <person name="Hansen M."/>
            <person name="Howarth C."/>
            <person name="Imamovic A."/>
            <person name="Ireland A."/>
            <person name="Larimer J."/>
            <person name="McCowan C."/>
            <person name="Murphy C."/>
            <person name="Pearson M."/>
            <person name="Poon T.W."/>
            <person name="Priest M."/>
            <person name="Roberts A."/>
            <person name="Saif S."/>
            <person name="Shea T."/>
            <person name="Sisk P."/>
            <person name="Sykes S."/>
            <person name="Wortman J."/>
            <person name="Nusbaum C."/>
            <person name="Birren B."/>
        </authorList>
    </citation>
    <scope>NUCLEOTIDE SEQUENCE [LARGE SCALE GENOMIC DNA]</scope>
    <source>
        <strain evidence="3">A-37</strain>
    </source>
</reference>
<feature type="region of interest" description="Disordered" evidence="1">
    <location>
        <begin position="20"/>
        <end position="121"/>
    </location>
</feature>
<evidence type="ECO:0000313" key="3">
    <source>
        <dbReference type="Proteomes" id="UP000075883"/>
    </source>
</evidence>
<protein>
    <submittedName>
        <fullName evidence="2">Uncharacterized protein</fullName>
    </submittedName>
</protein>
<feature type="compositionally biased region" description="Basic and acidic residues" evidence="1">
    <location>
        <begin position="295"/>
        <end position="315"/>
    </location>
</feature>
<dbReference type="EMBL" id="AXCM01015875">
    <property type="status" value="NOT_ANNOTATED_CDS"/>
    <property type="molecule type" value="Genomic_DNA"/>
</dbReference>
<dbReference type="STRING" id="139723.A0A182MTW3"/>
<dbReference type="Proteomes" id="UP000075883">
    <property type="component" value="Unassembled WGS sequence"/>
</dbReference>
<evidence type="ECO:0000313" key="2">
    <source>
        <dbReference type="EnsemblMetazoa" id="ACUA026160-PA"/>
    </source>
</evidence>
<name>A0A182MTW3_9DIPT</name>
<sequence>MYVIFPADELILLTYGIAVPRVPPRPTLDNLREPLVPTGSRPTSTTTTTTTSKTTTVTTSSTSNTTTSKHAPTKSTTKSTPSKANVPNAPNAKKATPTPSTTSQPGRRQESGESYELDDPNGAALADASELATFVDDASPRNGIPGTVAARGPAGTASPKGGLKGEPAAKSKSKLQLKLGRLRPHSSIEQNETASRVREDLHIHVSNPVFTRDNLRQRNFDAFFESGEQVYSLEVREKPTPRSLEALGTASGSDPGLAEADAGLRGVAGTGYDQQRPSSLGFFRKPKSPLSIRSKSAEHEFADAETSQKGDDSKRGATPSAGPAFQALGGSMSTAGGGGVLKDLGHPGLNEALKSHNSVTFKLVKTGT</sequence>
<feature type="compositionally biased region" description="Low complexity" evidence="1">
    <location>
        <begin position="43"/>
        <end position="103"/>
    </location>
</feature>
<organism evidence="2 3">
    <name type="scientific">Anopheles culicifacies</name>
    <dbReference type="NCBI Taxonomy" id="139723"/>
    <lineage>
        <taxon>Eukaryota</taxon>
        <taxon>Metazoa</taxon>
        <taxon>Ecdysozoa</taxon>
        <taxon>Arthropoda</taxon>
        <taxon>Hexapoda</taxon>
        <taxon>Insecta</taxon>
        <taxon>Pterygota</taxon>
        <taxon>Neoptera</taxon>
        <taxon>Endopterygota</taxon>
        <taxon>Diptera</taxon>
        <taxon>Nematocera</taxon>
        <taxon>Culicoidea</taxon>
        <taxon>Culicidae</taxon>
        <taxon>Anophelinae</taxon>
        <taxon>Anopheles</taxon>
        <taxon>culicifacies species complex</taxon>
    </lineage>
</organism>
<evidence type="ECO:0000256" key="1">
    <source>
        <dbReference type="SAM" id="MobiDB-lite"/>
    </source>
</evidence>
<feature type="region of interest" description="Disordered" evidence="1">
    <location>
        <begin position="269"/>
        <end position="339"/>
    </location>
</feature>
<keyword evidence="3" id="KW-1185">Reference proteome</keyword>
<reference evidence="2" key="2">
    <citation type="submission" date="2020-05" db="UniProtKB">
        <authorList>
            <consortium name="EnsemblMetazoa"/>
        </authorList>
    </citation>
    <scope>IDENTIFICATION</scope>
    <source>
        <strain evidence="2">A-37</strain>
    </source>
</reference>
<dbReference type="VEuPathDB" id="VectorBase:ACUA026160"/>
<dbReference type="EnsemblMetazoa" id="ACUA026160-RA">
    <property type="protein sequence ID" value="ACUA026160-PA"/>
    <property type="gene ID" value="ACUA026160"/>
</dbReference>
<accession>A0A182MTW3</accession>
<dbReference type="AlphaFoldDB" id="A0A182MTW3"/>
<feature type="region of interest" description="Disordered" evidence="1">
    <location>
        <begin position="136"/>
        <end position="175"/>
    </location>
</feature>
<proteinExistence type="predicted"/>